<organism evidence="8 9">
    <name type="scientific">Sphaerotilus montanus</name>
    <dbReference type="NCBI Taxonomy" id="522889"/>
    <lineage>
        <taxon>Bacteria</taxon>
        <taxon>Pseudomonadati</taxon>
        <taxon>Pseudomonadota</taxon>
        <taxon>Betaproteobacteria</taxon>
        <taxon>Burkholderiales</taxon>
        <taxon>Sphaerotilaceae</taxon>
        <taxon>Sphaerotilus</taxon>
    </lineage>
</organism>
<evidence type="ECO:0000313" key="8">
    <source>
        <dbReference type="EMBL" id="NYG34748.1"/>
    </source>
</evidence>
<dbReference type="FunFam" id="3.30.1340.30:FF:000001">
    <property type="entry name" value="Molecular chaperone OsmY"/>
    <property type="match status" value="1"/>
</dbReference>
<dbReference type="AlphaFoldDB" id="A0A7Y9R3A9"/>
<evidence type="ECO:0000256" key="3">
    <source>
        <dbReference type="ARBA" id="ARBA00022737"/>
    </source>
</evidence>
<evidence type="ECO:0000313" key="9">
    <source>
        <dbReference type="Proteomes" id="UP000518288"/>
    </source>
</evidence>
<dbReference type="Gene3D" id="3.30.1340.30">
    <property type="match status" value="1"/>
</dbReference>
<evidence type="ECO:0000256" key="6">
    <source>
        <dbReference type="SAM" id="SignalP"/>
    </source>
</evidence>
<feature type="signal peptide" evidence="6">
    <location>
        <begin position="1"/>
        <end position="25"/>
    </location>
</feature>
<keyword evidence="2 6" id="KW-0732">Signal</keyword>
<gene>
    <name evidence="8" type="ORF">BDD16_003734</name>
</gene>
<dbReference type="RefSeq" id="WP_179635353.1">
    <property type="nucleotide sequence ID" value="NZ_JACCFH010000001.1"/>
</dbReference>
<dbReference type="PROSITE" id="PS50914">
    <property type="entry name" value="BON"/>
    <property type="match status" value="1"/>
</dbReference>
<dbReference type="PANTHER" id="PTHR34606">
    <property type="entry name" value="BON DOMAIN-CONTAINING PROTEIN"/>
    <property type="match status" value="1"/>
</dbReference>
<keyword evidence="3" id="KW-0677">Repeat</keyword>
<dbReference type="InterPro" id="IPR014004">
    <property type="entry name" value="Transpt-assoc_nodulatn_dom_bac"/>
</dbReference>
<reference evidence="8 9" key="1">
    <citation type="submission" date="2020-07" db="EMBL/GenBank/DDBJ databases">
        <title>Genomic Encyclopedia of Archaeal and Bacterial Type Strains, Phase II (KMG-II): from individual species to whole genera.</title>
        <authorList>
            <person name="Goeker M."/>
        </authorList>
    </citation>
    <scope>NUCLEOTIDE SEQUENCE [LARGE SCALE GENOMIC DNA]</scope>
    <source>
        <strain evidence="8 9">DSM 21226</strain>
    </source>
</reference>
<feature type="chain" id="PRO_5031134234" description="Osmotically-inducible protein Y" evidence="6">
    <location>
        <begin position="26"/>
        <end position="106"/>
    </location>
</feature>
<evidence type="ECO:0000256" key="4">
    <source>
        <dbReference type="ARBA" id="ARBA00022764"/>
    </source>
</evidence>
<dbReference type="InterPro" id="IPR051686">
    <property type="entry name" value="Lipoprotein_DolP"/>
</dbReference>
<comment type="caution">
    <text evidence="8">The sequence shown here is derived from an EMBL/GenBank/DDBJ whole genome shotgun (WGS) entry which is preliminary data.</text>
</comment>
<protein>
    <recommendedName>
        <fullName evidence="5">Osmotically-inducible protein Y</fullName>
    </recommendedName>
</protein>
<dbReference type="Pfam" id="PF04972">
    <property type="entry name" value="BON"/>
    <property type="match status" value="1"/>
</dbReference>
<evidence type="ECO:0000256" key="2">
    <source>
        <dbReference type="ARBA" id="ARBA00022729"/>
    </source>
</evidence>
<keyword evidence="9" id="KW-1185">Reference proteome</keyword>
<evidence type="ECO:0000256" key="1">
    <source>
        <dbReference type="ARBA" id="ARBA00004418"/>
    </source>
</evidence>
<dbReference type="EMBL" id="JACCFH010000001">
    <property type="protein sequence ID" value="NYG34748.1"/>
    <property type="molecule type" value="Genomic_DNA"/>
</dbReference>
<keyword evidence="4" id="KW-0574">Periplasm</keyword>
<proteinExistence type="predicted"/>
<dbReference type="InterPro" id="IPR007055">
    <property type="entry name" value="BON_dom"/>
</dbReference>
<sequence>MIVRHTLAAAVMAVATLAVVLPGCAVSRGQSTVGEYIDDATLTTKVKAKFAEDKSVDATAINVETLNGEVMLSGFAKSSDEKMVAEKLARSTRGVKSVKNSIDVRT</sequence>
<evidence type="ECO:0000256" key="5">
    <source>
        <dbReference type="ARBA" id="ARBA00070588"/>
    </source>
</evidence>
<comment type="subcellular location">
    <subcellularLocation>
        <location evidence="1">Periplasm</location>
    </subcellularLocation>
</comment>
<accession>A0A7Y9R3A9</accession>
<dbReference type="Proteomes" id="UP000518288">
    <property type="component" value="Unassembled WGS sequence"/>
</dbReference>
<dbReference type="SMART" id="SM00749">
    <property type="entry name" value="BON"/>
    <property type="match status" value="1"/>
</dbReference>
<name>A0A7Y9R3A9_9BURK</name>
<feature type="domain" description="BON" evidence="7">
    <location>
        <begin position="38"/>
        <end position="106"/>
    </location>
</feature>
<evidence type="ECO:0000259" key="7">
    <source>
        <dbReference type="PROSITE" id="PS50914"/>
    </source>
</evidence>
<dbReference type="PANTHER" id="PTHR34606:SF16">
    <property type="entry name" value="BON DOMAIN-CONTAINING PROTEIN"/>
    <property type="match status" value="1"/>
</dbReference>
<dbReference type="GO" id="GO:0042597">
    <property type="term" value="C:periplasmic space"/>
    <property type="evidence" value="ECO:0007669"/>
    <property type="project" value="UniProtKB-SubCell"/>
</dbReference>